<dbReference type="Proteomes" id="UP000824132">
    <property type="component" value="Unassembled WGS sequence"/>
</dbReference>
<reference evidence="3" key="2">
    <citation type="submission" date="2021-04" db="EMBL/GenBank/DDBJ databases">
        <authorList>
            <person name="Gilroy R."/>
        </authorList>
    </citation>
    <scope>NUCLEOTIDE SEQUENCE</scope>
    <source>
        <strain evidence="3">CHK187-5294</strain>
    </source>
</reference>
<dbReference type="AlphaFoldDB" id="A0A9D2A830"/>
<proteinExistence type="predicted"/>
<evidence type="ECO:0000313" key="4">
    <source>
        <dbReference type="Proteomes" id="UP000824132"/>
    </source>
</evidence>
<comment type="caution">
    <text evidence="3">The sequence shown here is derived from an EMBL/GenBank/DDBJ whole genome shotgun (WGS) entry which is preliminary data.</text>
</comment>
<sequence length="135" mass="14654">MKEVWTKSWKKVLIWACGFVSIIAFAIAGGYAIVKGEDDVKSTAKRCFVVTLIFLAADAFMSILSGIAGFASSSVFYDIIRLLNFILLIAKIGIYAAAIIITLVSGRSASQPAAQVAERKDETTAQTEEEEKPEQ</sequence>
<name>A0A9D2A830_9FIRM</name>
<accession>A0A9D2A830</accession>
<organism evidence="3 4">
    <name type="scientific">Candidatus Borkfalkia avistercoris</name>
    <dbReference type="NCBI Taxonomy" id="2838504"/>
    <lineage>
        <taxon>Bacteria</taxon>
        <taxon>Bacillati</taxon>
        <taxon>Bacillota</taxon>
        <taxon>Clostridia</taxon>
        <taxon>Christensenellales</taxon>
        <taxon>Christensenellaceae</taxon>
        <taxon>Candidatus Borkfalkia</taxon>
    </lineage>
</organism>
<feature type="transmembrane region" description="Helical" evidence="2">
    <location>
        <begin position="46"/>
        <end position="70"/>
    </location>
</feature>
<keyword evidence="2" id="KW-0812">Transmembrane</keyword>
<evidence type="ECO:0000256" key="2">
    <source>
        <dbReference type="SAM" id="Phobius"/>
    </source>
</evidence>
<feature type="transmembrane region" description="Helical" evidence="2">
    <location>
        <begin position="82"/>
        <end position="104"/>
    </location>
</feature>
<keyword evidence="2" id="KW-1133">Transmembrane helix</keyword>
<dbReference type="EMBL" id="DXCL01000009">
    <property type="protein sequence ID" value="HIZ02989.1"/>
    <property type="molecule type" value="Genomic_DNA"/>
</dbReference>
<keyword evidence="2" id="KW-0472">Membrane</keyword>
<evidence type="ECO:0000313" key="3">
    <source>
        <dbReference type="EMBL" id="HIZ02989.1"/>
    </source>
</evidence>
<gene>
    <name evidence="3" type="ORF">H9727_01755</name>
</gene>
<feature type="transmembrane region" description="Helical" evidence="2">
    <location>
        <begin position="12"/>
        <end position="34"/>
    </location>
</feature>
<evidence type="ECO:0000256" key="1">
    <source>
        <dbReference type="SAM" id="MobiDB-lite"/>
    </source>
</evidence>
<feature type="region of interest" description="Disordered" evidence="1">
    <location>
        <begin position="108"/>
        <end position="135"/>
    </location>
</feature>
<reference evidence="3" key="1">
    <citation type="journal article" date="2021" name="PeerJ">
        <title>Extensive microbial diversity within the chicken gut microbiome revealed by metagenomics and culture.</title>
        <authorList>
            <person name="Gilroy R."/>
            <person name="Ravi A."/>
            <person name="Getino M."/>
            <person name="Pursley I."/>
            <person name="Horton D.L."/>
            <person name="Alikhan N.F."/>
            <person name="Baker D."/>
            <person name="Gharbi K."/>
            <person name="Hall N."/>
            <person name="Watson M."/>
            <person name="Adriaenssens E.M."/>
            <person name="Foster-Nyarko E."/>
            <person name="Jarju S."/>
            <person name="Secka A."/>
            <person name="Antonio M."/>
            <person name="Oren A."/>
            <person name="Chaudhuri R.R."/>
            <person name="La Ragione R."/>
            <person name="Hildebrand F."/>
            <person name="Pallen M.J."/>
        </authorList>
    </citation>
    <scope>NUCLEOTIDE SEQUENCE</scope>
    <source>
        <strain evidence="3">CHK187-5294</strain>
    </source>
</reference>
<protein>
    <submittedName>
        <fullName evidence="3">Uncharacterized protein</fullName>
    </submittedName>
</protein>